<proteinExistence type="inferred from homology"/>
<reference evidence="11" key="1">
    <citation type="journal article" date="2015" name="Proc. Natl. Acad. Sci. U.S.A.">
        <title>Networks of energetic and metabolic interactions define dynamics in microbial communities.</title>
        <authorList>
            <person name="Embree M."/>
            <person name="Liu J.K."/>
            <person name="Al-Bassam M.M."/>
            <person name="Zengler K."/>
        </authorList>
    </citation>
    <scope>NUCLEOTIDE SEQUENCE</scope>
</reference>
<keyword evidence="5 10" id="KW-1133">Transmembrane helix</keyword>
<keyword evidence="2" id="KW-0444">Lipid biosynthesis</keyword>
<gene>
    <name evidence="11" type="ORF">ASZ90_007228</name>
</gene>
<dbReference type="EMBL" id="LNQE01000928">
    <property type="protein sequence ID" value="KUG22975.1"/>
    <property type="molecule type" value="Genomic_DNA"/>
</dbReference>
<evidence type="ECO:0000256" key="9">
    <source>
        <dbReference type="ARBA" id="ARBA00023264"/>
    </source>
</evidence>
<evidence type="ECO:0000256" key="5">
    <source>
        <dbReference type="ARBA" id="ARBA00022989"/>
    </source>
</evidence>
<feature type="transmembrane region" description="Helical" evidence="10">
    <location>
        <begin position="115"/>
        <end position="139"/>
    </location>
</feature>
<dbReference type="GO" id="GO:0005886">
    <property type="term" value="C:plasma membrane"/>
    <property type="evidence" value="ECO:0007669"/>
    <property type="project" value="InterPro"/>
</dbReference>
<dbReference type="HAMAP" id="MF_01043">
    <property type="entry name" value="PlsY"/>
    <property type="match status" value="1"/>
</dbReference>
<name>A0A0W8FPX5_9ZZZZ</name>
<evidence type="ECO:0000256" key="4">
    <source>
        <dbReference type="ARBA" id="ARBA00022692"/>
    </source>
</evidence>
<protein>
    <submittedName>
        <fullName evidence="11">Acyl-phosphate:glycerol-3-phosphate o-acyltransferase plsy</fullName>
    </submittedName>
</protein>
<dbReference type="AlphaFoldDB" id="A0A0W8FPX5"/>
<feature type="transmembrane region" description="Helical" evidence="10">
    <location>
        <begin position="60"/>
        <end position="85"/>
    </location>
</feature>
<feature type="transmembrane region" description="Helical" evidence="10">
    <location>
        <begin position="146"/>
        <end position="164"/>
    </location>
</feature>
<dbReference type="SMART" id="SM01207">
    <property type="entry name" value="G3P_acyltransf"/>
    <property type="match status" value="1"/>
</dbReference>
<sequence length="194" mass="21459">MTNKNKRIIMGKALLIFLFSYLAGSINFAIIFFKLTGREDPRLSFSGNAGTTNVYRQAGIVWAAFIFLLDIGRAIAVAAIAIYFLEKQMLPWAGFFLVLGNSFPCFHGFHGGKGVANYLGFTLLVAPWAALASAVIWLIVYGIVRITFIASFFMVFTLACGQALINNWQFTAVSGALATFLLIFFNHKKNITNF</sequence>
<evidence type="ECO:0000256" key="3">
    <source>
        <dbReference type="ARBA" id="ARBA00022679"/>
    </source>
</evidence>
<keyword evidence="11" id="KW-0012">Acyltransferase</keyword>
<keyword evidence="6" id="KW-0443">Lipid metabolism</keyword>
<feature type="transmembrane region" description="Helical" evidence="10">
    <location>
        <begin position="12"/>
        <end position="33"/>
    </location>
</feature>
<feature type="transmembrane region" description="Helical" evidence="10">
    <location>
        <begin position="170"/>
        <end position="187"/>
    </location>
</feature>
<accession>A0A0W8FPX5</accession>
<evidence type="ECO:0000256" key="8">
    <source>
        <dbReference type="ARBA" id="ARBA00023209"/>
    </source>
</evidence>
<comment type="caution">
    <text evidence="11">The sequence shown here is derived from an EMBL/GenBank/DDBJ whole genome shotgun (WGS) entry which is preliminary data.</text>
</comment>
<keyword evidence="1" id="KW-1003">Cell membrane</keyword>
<keyword evidence="7 10" id="KW-0472">Membrane</keyword>
<keyword evidence="3 11" id="KW-0808">Transferase</keyword>
<dbReference type="PANTHER" id="PTHR30309:SF0">
    <property type="entry name" value="GLYCEROL-3-PHOSPHATE ACYLTRANSFERASE-RELATED"/>
    <property type="match status" value="1"/>
</dbReference>
<keyword evidence="8" id="KW-0594">Phospholipid biosynthesis</keyword>
<evidence type="ECO:0000256" key="10">
    <source>
        <dbReference type="SAM" id="Phobius"/>
    </source>
</evidence>
<keyword evidence="4 10" id="KW-0812">Transmembrane</keyword>
<evidence type="ECO:0000256" key="2">
    <source>
        <dbReference type="ARBA" id="ARBA00022516"/>
    </source>
</evidence>
<dbReference type="Pfam" id="PF02660">
    <property type="entry name" value="G3P_acyltransf"/>
    <property type="match status" value="1"/>
</dbReference>
<organism evidence="11">
    <name type="scientific">hydrocarbon metagenome</name>
    <dbReference type="NCBI Taxonomy" id="938273"/>
    <lineage>
        <taxon>unclassified sequences</taxon>
        <taxon>metagenomes</taxon>
        <taxon>ecological metagenomes</taxon>
    </lineage>
</organism>
<dbReference type="GO" id="GO:0008654">
    <property type="term" value="P:phospholipid biosynthetic process"/>
    <property type="evidence" value="ECO:0007669"/>
    <property type="project" value="UniProtKB-KW"/>
</dbReference>
<dbReference type="InterPro" id="IPR003811">
    <property type="entry name" value="G3P_acylTferase_PlsY"/>
</dbReference>
<dbReference type="PANTHER" id="PTHR30309">
    <property type="entry name" value="INNER MEMBRANE PROTEIN YGIH"/>
    <property type="match status" value="1"/>
</dbReference>
<evidence type="ECO:0000256" key="1">
    <source>
        <dbReference type="ARBA" id="ARBA00022475"/>
    </source>
</evidence>
<feature type="transmembrane region" description="Helical" evidence="10">
    <location>
        <begin position="92"/>
        <end position="109"/>
    </location>
</feature>
<dbReference type="GO" id="GO:0043772">
    <property type="term" value="F:acyl-phosphate glycerol-3-phosphate acyltransferase activity"/>
    <property type="evidence" value="ECO:0007669"/>
    <property type="project" value="InterPro"/>
</dbReference>
<evidence type="ECO:0000313" key="11">
    <source>
        <dbReference type="EMBL" id="KUG22975.1"/>
    </source>
</evidence>
<keyword evidence="9" id="KW-1208">Phospholipid metabolism</keyword>
<evidence type="ECO:0000256" key="7">
    <source>
        <dbReference type="ARBA" id="ARBA00023136"/>
    </source>
</evidence>
<evidence type="ECO:0000256" key="6">
    <source>
        <dbReference type="ARBA" id="ARBA00023098"/>
    </source>
</evidence>